<gene>
    <name evidence="2" type="ORF">F1721_19450</name>
</gene>
<evidence type="ECO:0000313" key="3">
    <source>
        <dbReference type="Proteomes" id="UP000323946"/>
    </source>
</evidence>
<feature type="transmembrane region" description="Helical" evidence="1">
    <location>
        <begin position="770"/>
        <end position="788"/>
    </location>
</feature>
<keyword evidence="1" id="KW-0812">Transmembrane</keyword>
<dbReference type="EMBL" id="VWPH01000008">
    <property type="protein sequence ID" value="KAA5831986.1"/>
    <property type="molecule type" value="Genomic_DNA"/>
</dbReference>
<name>A0A5M7BP39_SACHI</name>
<sequence length="870" mass="91074">MIMGAGGLSGAEVSSAEVSLRRSFEQRQAVSLGDDQVVRASFIAQLVVMPREDGRGQALELIGARIVGDLDLSDCSVSVPMVFRGCRFEGDVLLDDARTSRIHMEDCEIGSVRAARLRCEGPLWLRGLQKTGRIDLEDAHIGGDLDLAGSRVGNDGVAVNLMAAQVDGDLVAKNVDLRGTFHLPGAVVSGRLLLEQAKIANESGIAVDGKSADVSLGIDARLARFTGKLQFAGARLGGDLNLQGAQHDRPGACAIDFSGAEVRGSAFLRGGFSCRGVLDCRHATISGQLRLDRSAVTDPHPGSGVAIALDWADIAGGVEATEPVALDGAINLVGTRVGGVFRIRGGQLNGRDGRAINAVAAAFGAGFRLEGASRLSSEIRMTACTISGDVMLDGLEGTSFHLASSTVSGVVSICSGKLVAPGGTALHIATSEISGDLMLTDLELLGDACQPAEGAEAPSSSADLLVSTAQLSDTTVRGRLHAGSLRCSGEVRLVNLVVPHVTFHGAALRAPGALVISGSNLTVDTLVLAELSAVGGVVLSSCEIGHVLRVTSAVITGGSRRLDLEEVGSFSLDLTGTKIGRQLNMAGSFFEDKVILADAAVGQDVRLDDARLGGRNGCALDATRLEASVLRLLPATAPGGAVRLANANVGLLIDRATSWPREHEVDLSGFTYGRLSAEVTLADRLSWLKLATPQFVPGPYEQLANCLTAAGDKDGARTVRLAAVRRSYRDVPPGLRDTRSVRRRIRYVFRRAWGCLQDSVLGYGYRSARALVLFVVLWVVGGAAFALGSGPCLRAGAPQAGPCPVKADEHPSWDPFLYALDLLIPLLDLGHEKAWDVIGPSKAVMWVLMVSGWVLATAIIAAASRTLRRS</sequence>
<dbReference type="AlphaFoldDB" id="A0A5M7BP39"/>
<comment type="caution">
    <text evidence="2">The sequence shown here is derived from an EMBL/GenBank/DDBJ whole genome shotgun (WGS) entry which is preliminary data.</text>
</comment>
<keyword evidence="3" id="KW-1185">Reference proteome</keyword>
<protein>
    <recommendedName>
        <fullName evidence="4">Oxidoreductase</fullName>
    </recommendedName>
</protein>
<reference evidence="2 3" key="1">
    <citation type="submission" date="2019-09" db="EMBL/GenBank/DDBJ databases">
        <title>Draft genome sequence of the thermophilic Saccharopolyspora hirsuta VKM Ac-666T.</title>
        <authorList>
            <person name="Lobastova T.G."/>
            <person name="Fokina V."/>
            <person name="Bragin E.Y."/>
            <person name="Shtratnikova V.Y."/>
            <person name="Starodumova I.P."/>
            <person name="Tarlachkov S.V."/>
            <person name="Donova M.V."/>
        </authorList>
    </citation>
    <scope>NUCLEOTIDE SEQUENCE [LARGE SCALE GENOMIC DNA]</scope>
    <source>
        <strain evidence="2 3">VKM Ac-666</strain>
    </source>
</reference>
<evidence type="ECO:0000256" key="1">
    <source>
        <dbReference type="SAM" id="Phobius"/>
    </source>
</evidence>
<dbReference type="Proteomes" id="UP000323946">
    <property type="component" value="Unassembled WGS sequence"/>
</dbReference>
<evidence type="ECO:0000313" key="2">
    <source>
        <dbReference type="EMBL" id="KAA5831986.1"/>
    </source>
</evidence>
<proteinExistence type="predicted"/>
<accession>A0A5M7BP39</accession>
<keyword evidence="1" id="KW-1133">Transmembrane helix</keyword>
<dbReference type="OrthoDB" id="5194370at2"/>
<evidence type="ECO:0008006" key="4">
    <source>
        <dbReference type="Google" id="ProtNLM"/>
    </source>
</evidence>
<dbReference type="RefSeq" id="WP_150068125.1">
    <property type="nucleotide sequence ID" value="NZ_JBIAZY010000001.1"/>
</dbReference>
<organism evidence="2 3">
    <name type="scientific">Saccharopolyspora hirsuta</name>
    <dbReference type="NCBI Taxonomy" id="1837"/>
    <lineage>
        <taxon>Bacteria</taxon>
        <taxon>Bacillati</taxon>
        <taxon>Actinomycetota</taxon>
        <taxon>Actinomycetes</taxon>
        <taxon>Pseudonocardiales</taxon>
        <taxon>Pseudonocardiaceae</taxon>
        <taxon>Saccharopolyspora</taxon>
    </lineage>
</organism>
<feature type="transmembrane region" description="Helical" evidence="1">
    <location>
        <begin position="843"/>
        <end position="863"/>
    </location>
</feature>
<keyword evidence="1" id="KW-0472">Membrane</keyword>